<dbReference type="Gene3D" id="2.60.40.60">
    <property type="entry name" value="Cadherins"/>
    <property type="match status" value="1"/>
</dbReference>
<evidence type="ECO:0000259" key="1">
    <source>
        <dbReference type="PROSITE" id="PS50268"/>
    </source>
</evidence>
<dbReference type="OrthoDB" id="5242130at2"/>
<dbReference type="InterPro" id="IPR002126">
    <property type="entry name" value="Cadherin-like_dom"/>
</dbReference>
<keyword evidence="3" id="KW-1185">Reference proteome</keyword>
<dbReference type="SUPFAM" id="SSF63829">
    <property type="entry name" value="Calcium-dependent phosphotriesterase"/>
    <property type="match status" value="1"/>
</dbReference>
<sequence>MRRFQFWGVPQRSRRASAKRVSRNASHQAEQFEVRIVPSANPAAIDINPGPDSSNLQDTFAYQGYVFFIANDGVHGQSLFRSDGTAAGTQIIQEGSQGFVSPTIVPVTGRLFFLSGNTDGLASDLWTMATPLSAPEYVGNFAGVREVASAAQNLYLTGGSGGSVWSIDASLHATHLGDFSGLGQGFPNAYQLTPVGSQMYFIGTQGAVDIQQKLWTTDGTVQGTHSISVTPDDPDHGQLNTLISSGGQLYFTRETKNGLGESTGIQLFLYNSPNSTAQLTQQSPTYPGLNIEASPFGGAFDSIVAGNVFYFFANDDINGTRLWAAGGTSPHIVQYANPLEPLSNFQGFTVVDDQLFFRADSPLRQAALWVVSPGGTISLVRDGLTLTDATRMTASGGRLWFSASSAESGAEVWTSDGTPAGTFQAGESQPLTEYGGGVVGSSPSFLASTGTRLFYSATSIFNGGSPGNELWTMDISTLGQPPVAGDLSLTIPNYAPIGAVVGQVTASDPDGGTLSYVLVTNTGNHNFQVDAGTGAISIANNDSLSLATYSDGVDLLVEVMDSGSPQLVAFSHVHVTFVNAVPDIAGLEDAVTYQIGRTPVLLNRSATVADVDSADFAGGSLTITLSNNAAASDLLAIQASGTGAAQVRIVNGNQVKVGGSVIGTFTGGNGAAPLVISLNGLATPGNVQALLRSIAYSSTDANPPRPPRTVTLSLNDGDGGVTTTAGRLVALNSDPILFVDTAETTYVENAAPLALAASGTITDSESADLSSGTLTVSITANKQSTDVLSFKTSSSLTITNGNELRLNGVLLGTFTGGKQNVALVVTLNANATPGRTQVLLRAITFNSTSDTPVTLPRTVQFKLTDGDGGTSQVLSKSVNVTAVNDAPVVAAFDGVAAFIGPAAVILDADATLTDSDSNDFAGGKMTVSLTANAQGSDVLSIRNQGTAVGKIGVDGANVSYGGAVIGTFTGGTNKVALVITFNASATPAAAQALLRNLQFNNTAAVRSSDNRTVRVLVTDGDGGTSLAATKTITVTPGNAPPVLAAFDGNVDYPAAAGVPVVIDSDATVIDNDSTNLDGGKLTFTITANLQSTDVLAIQNQGTGAGQIGVDGNQVTYSGVVIGTFTGGKSKVGLTVTFNSNSSPAAAQALLRAITFRSTLTNPVTTARTVRAILSDGDGGTSAAVTKVINFV</sequence>
<organism evidence="2 3">
    <name type="scientific">Planctomicrobium piriforme</name>
    <dbReference type="NCBI Taxonomy" id="1576369"/>
    <lineage>
        <taxon>Bacteria</taxon>
        <taxon>Pseudomonadati</taxon>
        <taxon>Planctomycetota</taxon>
        <taxon>Planctomycetia</taxon>
        <taxon>Planctomycetales</taxon>
        <taxon>Planctomycetaceae</taxon>
        <taxon>Planctomicrobium</taxon>
    </lineage>
</organism>
<name>A0A1I3APX8_9PLAN</name>
<dbReference type="AlphaFoldDB" id="A0A1I3APX8"/>
<dbReference type="SUPFAM" id="SSF49313">
    <property type="entry name" value="Cadherin-like"/>
    <property type="match status" value="1"/>
</dbReference>
<evidence type="ECO:0000313" key="2">
    <source>
        <dbReference type="EMBL" id="SFH52218.1"/>
    </source>
</evidence>
<dbReference type="GO" id="GO:0016020">
    <property type="term" value="C:membrane"/>
    <property type="evidence" value="ECO:0007669"/>
    <property type="project" value="InterPro"/>
</dbReference>
<accession>A0A1I3APX8</accession>
<dbReference type="EMBL" id="FOQD01000001">
    <property type="protein sequence ID" value="SFH52218.1"/>
    <property type="molecule type" value="Genomic_DNA"/>
</dbReference>
<evidence type="ECO:0000313" key="3">
    <source>
        <dbReference type="Proteomes" id="UP000199518"/>
    </source>
</evidence>
<reference evidence="3" key="1">
    <citation type="submission" date="2016-10" db="EMBL/GenBank/DDBJ databases">
        <authorList>
            <person name="Varghese N."/>
            <person name="Submissions S."/>
        </authorList>
    </citation>
    <scope>NUCLEOTIDE SEQUENCE [LARGE SCALE GENOMIC DNA]</scope>
    <source>
        <strain evidence="3">DSM 26348</strain>
    </source>
</reference>
<dbReference type="GO" id="GO:0007156">
    <property type="term" value="P:homophilic cell adhesion via plasma membrane adhesion molecules"/>
    <property type="evidence" value="ECO:0007669"/>
    <property type="project" value="InterPro"/>
</dbReference>
<feature type="domain" description="Cadherin" evidence="1">
    <location>
        <begin position="483"/>
        <end position="601"/>
    </location>
</feature>
<protein>
    <submittedName>
        <fullName evidence="2">ELWxxDGT repeat-containing protein</fullName>
    </submittedName>
</protein>
<proteinExistence type="predicted"/>
<dbReference type="InterPro" id="IPR015919">
    <property type="entry name" value="Cadherin-like_sf"/>
</dbReference>
<dbReference type="STRING" id="1576369.SAMN05421753_1011"/>
<gene>
    <name evidence="2" type="ORF">SAMN05421753_1011</name>
</gene>
<dbReference type="Proteomes" id="UP000199518">
    <property type="component" value="Unassembled WGS sequence"/>
</dbReference>
<dbReference type="PROSITE" id="PS50268">
    <property type="entry name" value="CADHERIN_2"/>
    <property type="match status" value="1"/>
</dbReference>
<dbReference type="GO" id="GO:0005509">
    <property type="term" value="F:calcium ion binding"/>
    <property type="evidence" value="ECO:0007669"/>
    <property type="project" value="InterPro"/>
</dbReference>
<dbReference type="CDD" id="cd11304">
    <property type="entry name" value="Cadherin_repeat"/>
    <property type="match status" value="1"/>
</dbReference>